<protein>
    <submittedName>
        <fullName evidence="1">Uncharacterized protein</fullName>
    </submittedName>
</protein>
<reference evidence="1" key="1">
    <citation type="journal article" date="2021" name="Proc. Natl. Acad. Sci. U.S.A.">
        <title>A Catalog of Tens of Thousands of Viruses from Human Metagenomes Reveals Hidden Associations with Chronic Diseases.</title>
        <authorList>
            <person name="Tisza M.J."/>
            <person name="Buck C.B."/>
        </authorList>
    </citation>
    <scope>NUCLEOTIDE SEQUENCE</scope>
    <source>
        <strain evidence="1">Ct7Sv1</strain>
    </source>
</reference>
<dbReference type="EMBL" id="BK015317">
    <property type="protein sequence ID" value="DAE01057.1"/>
    <property type="molecule type" value="Genomic_DNA"/>
</dbReference>
<organism evidence="1">
    <name type="scientific">Myoviridae sp. ct7Sv1</name>
    <dbReference type="NCBI Taxonomy" id="2825039"/>
    <lineage>
        <taxon>Viruses</taxon>
        <taxon>Duplodnaviria</taxon>
        <taxon>Heunggongvirae</taxon>
        <taxon>Uroviricota</taxon>
        <taxon>Caudoviricetes</taxon>
    </lineage>
</organism>
<sequence length="93" mass="9739">MGMPVGVAFVIATALPILPPTLMPKFALLPNCATAPHRKPAVGFTAGMNAVVATVVTKARIGFHNGRSGMMNRRSNEGGGIRQFMGNFVIVST</sequence>
<proteinExistence type="predicted"/>
<accession>A0A8S5P3N7</accession>
<evidence type="ECO:0000313" key="1">
    <source>
        <dbReference type="EMBL" id="DAE01057.1"/>
    </source>
</evidence>
<name>A0A8S5P3N7_9CAUD</name>